<dbReference type="EMBL" id="PSQE01000001">
    <property type="protein sequence ID" value="RHN79281.1"/>
    <property type="molecule type" value="Genomic_DNA"/>
</dbReference>
<comment type="caution">
    <text evidence="1">The sequence shown here is derived from an EMBL/GenBank/DDBJ whole genome shotgun (WGS) entry which is preliminary data.</text>
</comment>
<protein>
    <submittedName>
        <fullName evidence="1">Uncharacterized protein</fullName>
    </submittedName>
</protein>
<dbReference type="Proteomes" id="UP000265566">
    <property type="component" value="Chromosome 1"/>
</dbReference>
<gene>
    <name evidence="1" type="ORF">MtrunA17_Chr1g0175621</name>
</gene>
<reference evidence="2" key="1">
    <citation type="journal article" date="2018" name="Nat. Plants">
        <title>Whole-genome landscape of Medicago truncatula symbiotic genes.</title>
        <authorList>
            <person name="Pecrix Y."/>
            <person name="Staton S.E."/>
            <person name="Sallet E."/>
            <person name="Lelandais-Briere C."/>
            <person name="Moreau S."/>
            <person name="Carrere S."/>
            <person name="Blein T."/>
            <person name="Jardinaud M.F."/>
            <person name="Latrasse D."/>
            <person name="Zouine M."/>
            <person name="Zahm M."/>
            <person name="Kreplak J."/>
            <person name="Mayjonade B."/>
            <person name="Satge C."/>
            <person name="Perez M."/>
            <person name="Cauet S."/>
            <person name="Marande W."/>
            <person name="Chantry-Darmon C."/>
            <person name="Lopez-Roques C."/>
            <person name="Bouchez O."/>
            <person name="Berard A."/>
            <person name="Debelle F."/>
            <person name="Munos S."/>
            <person name="Bendahmane A."/>
            <person name="Berges H."/>
            <person name="Niebel A."/>
            <person name="Buitink J."/>
            <person name="Frugier F."/>
            <person name="Benhamed M."/>
            <person name="Crespi M."/>
            <person name="Gouzy J."/>
            <person name="Gamas P."/>
        </authorList>
    </citation>
    <scope>NUCLEOTIDE SEQUENCE [LARGE SCALE GENOMIC DNA]</scope>
    <source>
        <strain evidence="2">cv. Jemalong A17</strain>
    </source>
</reference>
<evidence type="ECO:0000313" key="2">
    <source>
        <dbReference type="Proteomes" id="UP000265566"/>
    </source>
</evidence>
<proteinExistence type="predicted"/>
<name>A0A396JRB2_MEDTR</name>
<accession>A0A396JRB2</accession>
<dbReference type="Gramene" id="rna3050">
    <property type="protein sequence ID" value="RHN79281.1"/>
    <property type="gene ID" value="gene3050"/>
</dbReference>
<dbReference type="AlphaFoldDB" id="A0A396JRB2"/>
<evidence type="ECO:0000313" key="1">
    <source>
        <dbReference type="EMBL" id="RHN79281.1"/>
    </source>
</evidence>
<organism evidence="1 2">
    <name type="scientific">Medicago truncatula</name>
    <name type="common">Barrel medic</name>
    <name type="synonym">Medicago tribuloides</name>
    <dbReference type="NCBI Taxonomy" id="3880"/>
    <lineage>
        <taxon>Eukaryota</taxon>
        <taxon>Viridiplantae</taxon>
        <taxon>Streptophyta</taxon>
        <taxon>Embryophyta</taxon>
        <taxon>Tracheophyta</taxon>
        <taxon>Spermatophyta</taxon>
        <taxon>Magnoliopsida</taxon>
        <taxon>eudicotyledons</taxon>
        <taxon>Gunneridae</taxon>
        <taxon>Pentapetalae</taxon>
        <taxon>rosids</taxon>
        <taxon>fabids</taxon>
        <taxon>Fabales</taxon>
        <taxon>Fabaceae</taxon>
        <taxon>Papilionoideae</taxon>
        <taxon>50 kb inversion clade</taxon>
        <taxon>NPAAA clade</taxon>
        <taxon>Hologalegina</taxon>
        <taxon>IRL clade</taxon>
        <taxon>Trifolieae</taxon>
        <taxon>Medicago</taxon>
    </lineage>
</organism>
<sequence>MEAMSPWDRVWLDHTNLTHKRILVADNAVSAYKIDVMCTMMAGYDMVHGGVSESSTDEASRLWEEERISFRTSLFPTGQRRRPGKWPRGKYASLTKSSSFLRGRLKRLNSSSAMSLPGLWTPKRRPQKRRNFFLLLTRR</sequence>